<sequence length="471" mass="50001">MNRPSGNRIAILLGFGFAFLVGLEWLRIAFAFAPNHIDPLDLGQTPARLAIGAATSLFTAAILVGVIVATYGIFLFLVYLVNMGVGFAIGRTWRTFSSVGHVLAGRASLEEAETEDNKCALLNKLVGVVKIWLGLVGEPWSESLTRISIPRFGLDVAAMDARVRGRASLASIALAAAFADLNRDSSDVDKMYLATRGAKKLHRLDVKNWLAARRSVSQARRDISFGVVAEGSGLAKSYPAYLEAEVEFARSLGNLGEADAQRRDSKLALKQAKVQLQEARKRVKVSSSIRSAAWLEQGRLGGYGVAPVLGAGVLAVVSALCLLAFGAGWPGVGAASAWVLLLVFAPLWSFRKATTVLAVFLLLYSINISFARVQVDNAFAGGGGRLSFSFVGLGMRNVCAIGAHEPGIGLAPVESAADGRSDSKQYVPAVLLSETNGSYVLLVNRNGGALGLEQWPIDSTLLTPPAGDRCQ</sequence>
<evidence type="ECO:0000313" key="3">
    <source>
        <dbReference type="Proteomes" id="UP000018291"/>
    </source>
</evidence>
<protein>
    <submittedName>
        <fullName evidence="2">Uncharacterized protein</fullName>
    </submittedName>
</protein>
<dbReference type="EMBL" id="CANL01000001">
    <property type="protein sequence ID" value="CCM61923.1"/>
    <property type="molecule type" value="Genomic_DNA"/>
</dbReference>
<accession>R4YVU1</accession>
<keyword evidence="1" id="KW-1133">Transmembrane helix</keyword>
<name>R4YVU1_9ACTN</name>
<organism evidence="2 3">
    <name type="scientific">Candidatus Neomicrothrix parvicella RN1</name>
    <dbReference type="NCBI Taxonomy" id="1229780"/>
    <lineage>
        <taxon>Bacteria</taxon>
        <taxon>Bacillati</taxon>
        <taxon>Actinomycetota</taxon>
        <taxon>Acidimicrobiia</taxon>
        <taxon>Acidimicrobiales</taxon>
        <taxon>Microthrixaceae</taxon>
        <taxon>Candidatus Neomicrothrix</taxon>
    </lineage>
</organism>
<dbReference type="HOGENOM" id="CLU_579625_0_0_11"/>
<reference evidence="2 3" key="1">
    <citation type="journal article" date="2013" name="ISME J.">
        <title>Metabolic model for the filamentous 'Candidatus Microthrix parvicella' based on genomic and metagenomic analyses.</title>
        <authorList>
            <person name="Jon McIlroy S."/>
            <person name="Kristiansen R."/>
            <person name="Albertsen M."/>
            <person name="Michael Karst S."/>
            <person name="Rossetti S."/>
            <person name="Lund Nielsen J."/>
            <person name="Tandoi V."/>
            <person name="James Seviour R."/>
            <person name="Nielsen P.H."/>
        </authorList>
    </citation>
    <scope>NUCLEOTIDE SEQUENCE [LARGE SCALE GENOMIC DNA]</scope>
    <source>
        <strain evidence="2 3">RN1</strain>
    </source>
</reference>
<proteinExistence type="predicted"/>
<feature type="transmembrane region" description="Helical" evidence="1">
    <location>
        <begin position="53"/>
        <end position="81"/>
    </location>
</feature>
<evidence type="ECO:0000313" key="2">
    <source>
        <dbReference type="EMBL" id="CCM61923.1"/>
    </source>
</evidence>
<dbReference type="AlphaFoldDB" id="R4YVU1"/>
<feature type="transmembrane region" description="Helical" evidence="1">
    <location>
        <begin position="12"/>
        <end position="33"/>
    </location>
</feature>
<keyword evidence="1" id="KW-0472">Membrane</keyword>
<comment type="caution">
    <text evidence="2">The sequence shown here is derived from an EMBL/GenBank/DDBJ whole genome shotgun (WGS) entry which is preliminary data.</text>
</comment>
<gene>
    <name evidence="2" type="ORF">BN381_10154</name>
</gene>
<evidence type="ECO:0000256" key="1">
    <source>
        <dbReference type="SAM" id="Phobius"/>
    </source>
</evidence>
<feature type="transmembrane region" description="Helical" evidence="1">
    <location>
        <begin position="337"/>
        <end position="364"/>
    </location>
</feature>
<keyword evidence="1" id="KW-0812">Transmembrane</keyword>
<feature type="transmembrane region" description="Helical" evidence="1">
    <location>
        <begin position="300"/>
        <end position="325"/>
    </location>
</feature>
<keyword evidence="3" id="KW-1185">Reference proteome</keyword>
<dbReference type="Proteomes" id="UP000018291">
    <property type="component" value="Unassembled WGS sequence"/>
</dbReference>
<dbReference type="STRING" id="1229780.BN381_10154"/>